<dbReference type="SUPFAM" id="SSF63829">
    <property type="entry name" value="Calcium-dependent phosphotriesterase"/>
    <property type="match status" value="1"/>
</dbReference>
<keyword evidence="3" id="KW-1185">Reference proteome</keyword>
<keyword evidence="1" id="KW-0732">Signal</keyword>
<dbReference type="PANTHER" id="PTHR24104">
    <property type="entry name" value="E3 UBIQUITIN-PROTEIN LIGASE NHLRC1-RELATED"/>
    <property type="match status" value="1"/>
</dbReference>
<feature type="signal peptide" evidence="1">
    <location>
        <begin position="1"/>
        <end position="30"/>
    </location>
</feature>
<dbReference type="AlphaFoldDB" id="A0A5S4V8A9"/>
<dbReference type="PROSITE" id="PS51318">
    <property type="entry name" value="TAT"/>
    <property type="match status" value="1"/>
</dbReference>
<dbReference type="InterPro" id="IPR011042">
    <property type="entry name" value="6-blade_b-propeller_TolB-like"/>
</dbReference>
<comment type="caution">
    <text evidence="2">The sequence shown here is derived from an EMBL/GenBank/DDBJ whole genome shotgun (WGS) entry which is preliminary data.</text>
</comment>
<evidence type="ECO:0000313" key="3">
    <source>
        <dbReference type="Proteomes" id="UP000325243"/>
    </source>
</evidence>
<reference evidence="2 3" key="1">
    <citation type="submission" date="2019-08" db="EMBL/GenBank/DDBJ databases">
        <authorList>
            <person name="Hu J."/>
        </authorList>
    </citation>
    <scope>NUCLEOTIDE SEQUENCE [LARGE SCALE GENOMIC DNA]</scope>
    <source>
        <strain evidence="2 3">NEAU-184</strain>
    </source>
</reference>
<dbReference type="InterPro" id="IPR050952">
    <property type="entry name" value="TRIM-NHL_E3_ligases"/>
</dbReference>
<dbReference type="InterPro" id="IPR006311">
    <property type="entry name" value="TAT_signal"/>
</dbReference>
<dbReference type="EMBL" id="VSSB01000001">
    <property type="protein sequence ID" value="TYL52800.1"/>
    <property type="molecule type" value="Genomic_DNA"/>
</dbReference>
<feature type="chain" id="PRO_5024315505" description="SMP-30/Gluconolactonase/LRE-like region domain-containing protein" evidence="1">
    <location>
        <begin position="31"/>
        <end position="671"/>
    </location>
</feature>
<dbReference type="RefSeq" id="WP_148732262.1">
    <property type="nucleotide sequence ID" value="NZ_VSSB01000001.1"/>
</dbReference>
<dbReference type="PANTHER" id="PTHR24104:SF31">
    <property type="entry name" value="NHL REPEAT-CONTAINING PROTEIN 3"/>
    <property type="match status" value="1"/>
</dbReference>
<evidence type="ECO:0000313" key="2">
    <source>
        <dbReference type="EMBL" id="TYL52800.1"/>
    </source>
</evidence>
<accession>A0A5S4V8A9</accession>
<dbReference type="Proteomes" id="UP000325243">
    <property type="component" value="Unassembled WGS sequence"/>
</dbReference>
<organism evidence="2 3">
    <name type="scientific">Agromyces mariniharenae</name>
    <dbReference type="NCBI Taxonomy" id="2604423"/>
    <lineage>
        <taxon>Bacteria</taxon>
        <taxon>Bacillati</taxon>
        <taxon>Actinomycetota</taxon>
        <taxon>Actinomycetes</taxon>
        <taxon>Micrococcales</taxon>
        <taxon>Microbacteriaceae</taxon>
        <taxon>Agromyces</taxon>
    </lineage>
</organism>
<proteinExistence type="predicted"/>
<evidence type="ECO:0000256" key="1">
    <source>
        <dbReference type="SAM" id="SignalP"/>
    </source>
</evidence>
<protein>
    <recommendedName>
        <fullName evidence="4">SMP-30/Gluconolactonase/LRE-like region domain-containing protein</fullName>
    </recommendedName>
</protein>
<dbReference type="GO" id="GO:0061630">
    <property type="term" value="F:ubiquitin protein ligase activity"/>
    <property type="evidence" value="ECO:0007669"/>
    <property type="project" value="TreeGrafter"/>
</dbReference>
<gene>
    <name evidence="2" type="ORF">FYC51_03405</name>
</gene>
<sequence>MSRRVRRMTLLVAAAAAVGAMLVLPKSALAVPGAPAAAPTAPGGVGPAIRVEVVADGSSVRGSTVRLYAAGDVPGEATLVTTAVTDASGSVDLRLRNAIDDDAVLYATARGGTVRGSAMPATVELAASLGDLRKGGVVIDELSTVAAGTSLAQFAVDGAVGGASPGLQNAALMPRNLVHLSTGAASSFLLEAPNGPATETLPTVNSLASIIAGCVAGTNDCAAFLDAATDAWGIRPDTTWQAMTLLPANPSGDPGGVFAQVPADPRFTPVRTDAPAAWIVALRFYGNGHQFKGPGNVAFDAEGTVWTNQNATWSKLAKKVCPGLDLFRLDPYSKGRPVDTFTGGGLNGSGFGISIDTRAHVWASNFGFTGSECAGPPPTSNSVSEFTADGQAISGPLGYLDGPISWPQGIVSDVDGDIWTASCGNDSAVIYPDGDHTRAFTAHDERGLPVVIRRAFDVAQSSTGTVWVTANEGHEIFAFTTDGEQLPGSPFGDSTTFDHALGVASDGLGNVWVANSGVVNIPCAPGEDVEAPSGPGLQGSVSLVGPDGSIQQFEGAGMTIPWGIAVDGDDNVWVANFGQQRLSYLCGANPATCPSGEVGAPISPADTGFAFDGLQRNTGVQVDGSGNVWLANNWDEIPTDGLADPFGDGLVVVLGVAAPIAMPLIGWPQQP</sequence>
<dbReference type="Gene3D" id="2.120.10.30">
    <property type="entry name" value="TolB, C-terminal domain"/>
    <property type="match status" value="2"/>
</dbReference>
<dbReference type="GO" id="GO:0043161">
    <property type="term" value="P:proteasome-mediated ubiquitin-dependent protein catabolic process"/>
    <property type="evidence" value="ECO:0007669"/>
    <property type="project" value="TreeGrafter"/>
</dbReference>
<dbReference type="GO" id="GO:0000209">
    <property type="term" value="P:protein polyubiquitination"/>
    <property type="evidence" value="ECO:0007669"/>
    <property type="project" value="TreeGrafter"/>
</dbReference>
<name>A0A5S4V8A9_9MICO</name>
<evidence type="ECO:0008006" key="4">
    <source>
        <dbReference type="Google" id="ProtNLM"/>
    </source>
</evidence>